<dbReference type="Proteomes" id="UP000053424">
    <property type="component" value="Unassembled WGS sequence"/>
</dbReference>
<evidence type="ECO:0000313" key="3">
    <source>
        <dbReference type="Proteomes" id="UP000053424"/>
    </source>
</evidence>
<keyword evidence="3" id="KW-1185">Reference proteome</keyword>
<feature type="region of interest" description="Disordered" evidence="1">
    <location>
        <begin position="78"/>
        <end position="117"/>
    </location>
</feature>
<evidence type="ECO:0000313" key="2">
    <source>
        <dbReference type="EMBL" id="KIM42009.1"/>
    </source>
</evidence>
<accession>A0A0C3CCN9</accession>
<name>A0A0C3CCN9_HEBCY</name>
<protein>
    <submittedName>
        <fullName evidence="2">Uncharacterized protein</fullName>
    </submittedName>
</protein>
<dbReference type="AlphaFoldDB" id="A0A0C3CCN9"/>
<organism evidence="2 3">
    <name type="scientific">Hebeloma cylindrosporum</name>
    <dbReference type="NCBI Taxonomy" id="76867"/>
    <lineage>
        <taxon>Eukaryota</taxon>
        <taxon>Fungi</taxon>
        <taxon>Dikarya</taxon>
        <taxon>Basidiomycota</taxon>
        <taxon>Agaricomycotina</taxon>
        <taxon>Agaricomycetes</taxon>
        <taxon>Agaricomycetidae</taxon>
        <taxon>Agaricales</taxon>
        <taxon>Agaricineae</taxon>
        <taxon>Hymenogastraceae</taxon>
        <taxon>Hebeloma</taxon>
    </lineage>
</organism>
<dbReference type="EMBL" id="KN831779">
    <property type="protein sequence ID" value="KIM42009.1"/>
    <property type="molecule type" value="Genomic_DNA"/>
</dbReference>
<gene>
    <name evidence="2" type="ORF">M413DRAFT_142956</name>
</gene>
<reference evidence="3" key="2">
    <citation type="submission" date="2015-01" db="EMBL/GenBank/DDBJ databases">
        <title>Evolutionary Origins and Diversification of the Mycorrhizal Mutualists.</title>
        <authorList>
            <consortium name="DOE Joint Genome Institute"/>
            <consortium name="Mycorrhizal Genomics Consortium"/>
            <person name="Kohler A."/>
            <person name="Kuo A."/>
            <person name="Nagy L.G."/>
            <person name="Floudas D."/>
            <person name="Copeland A."/>
            <person name="Barry K.W."/>
            <person name="Cichocki N."/>
            <person name="Veneault-Fourrey C."/>
            <person name="LaButti K."/>
            <person name="Lindquist E.A."/>
            <person name="Lipzen A."/>
            <person name="Lundell T."/>
            <person name="Morin E."/>
            <person name="Murat C."/>
            <person name="Riley R."/>
            <person name="Ohm R."/>
            <person name="Sun H."/>
            <person name="Tunlid A."/>
            <person name="Henrissat B."/>
            <person name="Grigoriev I.V."/>
            <person name="Hibbett D.S."/>
            <person name="Martin F."/>
        </authorList>
    </citation>
    <scope>NUCLEOTIDE SEQUENCE [LARGE SCALE GENOMIC DNA]</scope>
    <source>
        <strain evidence="3">h7</strain>
    </source>
</reference>
<feature type="region of interest" description="Disordered" evidence="1">
    <location>
        <begin position="1"/>
        <end position="39"/>
    </location>
</feature>
<evidence type="ECO:0000256" key="1">
    <source>
        <dbReference type="SAM" id="MobiDB-lite"/>
    </source>
</evidence>
<reference evidence="2 3" key="1">
    <citation type="submission" date="2014-04" db="EMBL/GenBank/DDBJ databases">
        <authorList>
            <consortium name="DOE Joint Genome Institute"/>
            <person name="Kuo A."/>
            <person name="Gay G."/>
            <person name="Dore J."/>
            <person name="Kohler A."/>
            <person name="Nagy L.G."/>
            <person name="Floudas D."/>
            <person name="Copeland A."/>
            <person name="Barry K.W."/>
            <person name="Cichocki N."/>
            <person name="Veneault-Fourrey C."/>
            <person name="LaButti K."/>
            <person name="Lindquist E.A."/>
            <person name="Lipzen A."/>
            <person name="Lundell T."/>
            <person name="Morin E."/>
            <person name="Murat C."/>
            <person name="Sun H."/>
            <person name="Tunlid A."/>
            <person name="Henrissat B."/>
            <person name="Grigoriev I.V."/>
            <person name="Hibbett D.S."/>
            <person name="Martin F."/>
            <person name="Nordberg H.P."/>
            <person name="Cantor M.N."/>
            <person name="Hua S.X."/>
        </authorList>
    </citation>
    <scope>NUCLEOTIDE SEQUENCE [LARGE SCALE GENOMIC DNA]</scope>
    <source>
        <strain evidence="3">h7</strain>
    </source>
</reference>
<proteinExistence type="predicted"/>
<sequence>MHAIGALVRLSDLPPRMKPHRQVQDDGEGANNPSAIHPGQERIPSVRFLLYLSPDEKRIGNDAFDLLPPVERASSPFLRSESILRRPERKKAHKGEKAAQSGRDTRSCKNPYQVPKGPSLPPIVIHTHQHQTVTVCGAIDPTHPPNPIG</sequence>
<dbReference type="HOGENOM" id="CLU_1749883_0_0_1"/>